<dbReference type="PANTHER" id="PTHR34862">
    <property type="entry name" value="SPARK DOMAIN-CONTAINING PROTEIN"/>
    <property type="match status" value="1"/>
</dbReference>
<proteinExistence type="predicted"/>
<reference evidence="2 3" key="1">
    <citation type="submission" date="2024-01" db="EMBL/GenBank/DDBJ databases">
        <title>Comparative genomics of Cryptococcus and Kwoniella reveals pathogenesis evolution and contrasting modes of karyotype evolution via chromosome fusion or intercentromeric recombination.</title>
        <authorList>
            <person name="Coelho M.A."/>
            <person name="David-Palma M."/>
            <person name="Shea T."/>
            <person name="Bowers K."/>
            <person name="McGinley-Smith S."/>
            <person name="Mohammad A.W."/>
            <person name="Gnirke A."/>
            <person name="Yurkov A.M."/>
            <person name="Nowrousian M."/>
            <person name="Sun S."/>
            <person name="Cuomo C.A."/>
            <person name="Heitman J."/>
        </authorList>
    </citation>
    <scope>NUCLEOTIDE SEQUENCE [LARGE SCALE GENOMIC DNA]</scope>
    <source>
        <strain evidence="2 3">PYCC6329</strain>
    </source>
</reference>
<dbReference type="PANTHER" id="PTHR34862:SF1">
    <property type="entry name" value="SPARK DOMAIN-CONTAINING PROTEIN"/>
    <property type="match status" value="1"/>
</dbReference>
<gene>
    <name evidence="2" type="ORF">V865_000208</name>
</gene>
<keyword evidence="1" id="KW-0732">Signal</keyword>
<accession>A0AAX4K9F8</accession>
<dbReference type="AlphaFoldDB" id="A0AAX4K9F8"/>
<keyword evidence="3" id="KW-1185">Reference proteome</keyword>
<dbReference type="RefSeq" id="XP_066080137.1">
    <property type="nucleotide sequence ID" value="XM_066224040.1"/>
</dbReference>
<feature type="signal peptide" evidence="1">
    <location>
        <begin position="1"/>
        <end position="22"/>
    </location>
</feature>
<protein>
    <submittedName>
        <fullName evidence="2">Uncharacterized protein</fullName>
    </submittedName>
</protein>
<dbReference type="Proteomes" id="UP001358614">
    <property type="component" value="Chromosome 1"/>
</dbReference>
<dbReference type="KEGG" id="ker:91099012"/>
<dbReference type="GeneID" id="91099012"/>
<dbReference type="EMBL" id="CP144089">
    <property type="protein sequence ID" value="WWD02170.1"/>
    <property type="molecule type" value="Genomic_DNA"/>
</dbReference>
<sequence>MFTKSTLLMEATTLGMMGFVNAQSTSQPDWAALSDKVLNALLPVDASRSRALIGITDDASLDSYLTNSCAADPCTDESLTNAANTIWTGCQTELGYLGITRDIVYEVFGSYSVQREISCLKKDD</sequence>
<organism evidence="2 3">
    <name type="scientific">Kwoniella europaea PYCC6329</name>
    <dbReference type="NCBI Taxonomy" id="1423913"/>
    <lineage>
        <taxon>Eukaryota</taxon>
        <taxon>Fungi</taxon>
        <taxon>Dikarya</taxon>
        <taxon>Basidiomycota</taxon>
        <taxon>Agaricomycotina</taxon>
        <taxon>Tremellomycetes</taxon>
        <taxon>Tremellales</taxon>
        <taxon>Cryptococcaceae</taxon>
        <taxon>Kwoniella</taxon>
    </lineage>
</organism>
<evidence type="ECO:0000256" key="1">
    <source>
        <dbReference type="SAM" id="SignalP"/>
    </source>
</evidence>
<evidence type="ECO:0000313" key="2">
    <source>
        <dbReference type="EMBL" id="WWD02170.1"/>
    </source>
</evidence>
<feature type="chain" id="PRO_5043433149" evidence="1">
    <location>
        <begin position="23"/>
        <end position="124"/>
    </location>
</feature>
<evidence type="ECO:0000313" key="3">
    <source>
        <dbReference type="Proteomes" id="UP001358614"/>
    </source>
</evidence>
<name>A0AAX4K9F8_9TREE</name>